<dbReference type="Pfam" id="PF06030">
    <property type="entry name" value="WxLIP_PGBD"/>
    <property type="match status" value="1"/>
</dbReference>
<feature type="domain" description="WxL Interacting Protein host binding" evidence="4">
    <location>
        <begin position="164"/>
        <end position="321"/>
    </location>
</feature>
<keyword evidence="1" id="KW-0812">Transmembrane</keyword>
<dbReference type="Pfam" id="PF11797">
    <property type="entry name" value="WxLIP_HBD"/>
    <property type="match status" value="1"/>
</dbReference>
<protein>
    <submittedName>
        <fullName evidence="5">DUF916 and DUF3324 domain-containing protein</fullName>
    </submittedName>
</protein>
<evidence type="ECO:0000256" key="2">
    <source>
        <dbReference type="SAM" id="SignalP"/>
    </source>
</evidence>
<gene>
    <name evidence="5" type="ORF">JZO70_11180</name>
</gene>
<dbReference type="InterPro" id="IPR021759">
    <property type="entry name" value="WxLIP_HBD"/>
</dbReference>
<evidence type="ECO:0000256" key="1">
    <source>
        <dbReference type="SAM" id="Phobius"/>
    </source>
</evidence>
<keyword evidence="6" id="KW-1185">Reference proteome</keyword>
<feature type="domain" description="WxL Interacting Protein peptidoglycan binding" evidence="3">
    <location>
        <begin position="34"/>
        <end position="151"/>
    </location>
</feature>
<keyword evidence="1" id="KW-1133">Transmembrane helix</keyword>
<feature type="transmembrane region" description="Helical" evidence="1">
    <location>
        <begin position="335"/>
        <end position="355"/>
    </location>
</feature>
<evidence type="ECO:0000313" key="6">
    <source>
        <dbReference type="Proteomes" id="UP000664601"/>
    </source>
</evidence>
<evidence type="ECO:0000259" key="4">
    <source>
        <dbReference type="Pfam" id="PF11797"/>
    </source>
</evidence>
<dbReference type="EMBL" id="JAFREM010000018">
    <property type="protein sequence ID" value="MBO1306728.1"/>
    <property type="molecule type" value="Genomic_DNA"/>
</dbReference>
<accession>A0ABS3LAR5</accession>
<dbReference type="InterPro" id="IPR010317">
    <property type="entry name" value="WxLIP_PGBD"/>
</dbReference>
<evidence type="ECO:0000259" key="3">
    <source>
        <dbReference type="Pfam" id="PF06030"/>
    </source>
</evidence>
<dbReference type="RefSeq" id="WP_207673659.1">
    <property type="nucleotide sequence ID" value="NZ_JAFREM010000018.1"/>
</dbReference>
<evidence type="ECO:0000313" key="5">
    <source>
        <dbReference type="EMBL" id="MBO1306728.1"/>
    </source>
</evidence>
<name>A0ABS3LAR5_9ENTE</name>
<keyword evidence="1" id="KW-0472">Membrane</keyword>
<organism evidence="5 6">
    <name type="scientific">Candidatus Enterococcus moelleringii</name>
    <dbReference type="NCBI Taxonomy" id="2815325"/>
    <lineage>
        <taxon>Bacteria</taxon>
        <taxon>Bacillati</taxon>
        <taxon>Bacillota</taxon>
        <taxon>Bacilli</taxon>
        <taxon>Lactobacillales</taxon>
        <taxon>Enterococcaceae</taxon>
        <taxon>Enterococcus</taxon>
    </lineage>
</organism>
<feature type="chain" id="PRO_5047093701" evidence="2">
    <location>
        <begin position="24"/>
        <end position="363"/>
    </location>
</feature>
<dbReference type="Proteomes" id="UP000664601">
    <property type="component" value="Unassembled WGS sequence"/>
</dbReference>
<keyword evidence="2" id="KW-0732">Signal</keyword>
<feature type="signal peptide" evidence="2">
    <location>
        <begin position="1"/>
        <end position="23"/>
    </location>
</feature>
<proteinExistence type="predicted"/>
<sequence length="363" mass="40521">MKNKFSFILLVTSFIALFISLGAADFAEASEFPFSVNPVLPENQIAGQKGYYDVLMQPGQEQELSLELANGTAQDVTVNIALSNAKTNDNGVVEYSANEIPVHSSLKHPFEDLVEYEKQVTIPAGSQQVYTFKVKMPEEEIPGVIAGGIFLQAVENENQESSEEQGVAVKNKFAYALAVLLNQSEAKGIGELKLTQAEAAQRNVRNVIRGHFENPAPYYLNGLAIIGEVTREGEDEVLYSSTSENMQMAPNSSFWYSIPLDGQELEAENYVYRATAYAVKDTDGEYTFGEDNEGNPQNYQKKWEFEQPFEVTRGTASSFNEADVDVQENKPDMTWIYYLLGAIIFLLLIVVILLVRRNKKKDE</sequence>
<comment type="caution">
    <text evidence="5">The sequence shown here is derived from an EMBL/GenBank/DDBJ whole genome shotgun (WGS) entry which is preliminary data.</text>
</comment>
<reference evidence="5 6" key="1">
    <citation type="submission" date="2021-03" db="EMBL/GenBank/DDBJ databases">
        <title>Enterococcal diversity collection.</title>
        <authorList>
            <person name="Gilmore M.S."/>
            <person name="Schwartzman J."/>
            <person name="Van Tyne D."/>
            <person name="Martin M."/>
            <person name="Earl A.M."/>
            <person name="Manson A.L."/>
            <person name="Straub T."/>
            <person name="Salamzade R."/>
            <person name="Saavedra J."/>
            <person name="Lebreton F."/>
            <person name="Prichula J."/>
            <person name="Schaufler K."/>
            <person name="Gaca A."/>
            <person name="Sgardioli B."/>
            <person name="Wagenaar J."/>
            <person name="Strong T."/>
        </authorList>
    </citation>
    <scope>NUCLEOTIDE SEQUENCE [LARGE SCALE GENOMIC DNA]</scope>
    <source>
        <strain evidence="5 6">669A</strain>
    </source>
</reference>